<organism evidence="6 7">
    <name type="scientific">Negadavirga shengliensis</name>
    <dbReference type="NCBI Taxonomy" id="1389218"/>
    <lineage>
        <taxon>Bacteria</taxon>
        <taxon>Pseudomonadati</taxon>
        <taxon>Bacteroidota</taxon>
        <taxon>Cytophagia</taxon>
        <taxon>Cytophagales</taxon>
        <taxon>Cyclobacteriaceae</taxon>
        <taxon>Negadavirga</taxon>
    </lineage>
</organism>
<dbReference type="Gene3D" id="2.40.50.100">
    <property type="match status" value="1"/>
</dbReference>
<evidence type="ECO:0000259" key="4">
    <source>
        <dbReference type="Pfam" id="PF25973"/>
    </source>
</evidence>
<evidence type="ECO:0000259" key="3">
    <source>
        <dbReference type="Pfam" id="PF25954"/>
    </source>
</evidence>
<dbReference type="Pfam" id="PF25973">
    <property type="entry name" value="BSH_CzcB"/>
    <property type="match status" value="1"/>
</dbReference>
<feature type="domain" description="YknX-like C-terminal permuted SH3-like" evidence="5">
    <location>
        <begin position="289"/>
        <end position="354"/>
    </location>
</feature>
<evidence type="ECO:0000256" key="2">
    <source>
        <dbReference type="SAM" id="Coils"/>
    </source>
</evidence>
<keyword evidence="2" id="KW-0175">Coiled coil</keyword>
<sequence length="360" mass="40032">MNRYIYLLMIGISVWQFSCGRAEQQKVETADIRRAFVLGKEAVSAELKLPAELLPYEKSHIHTKLDAYVQRVLVDIGDQVRKGQVLALLEAPEVKSKTAEANAKLLEAEAKYRAAEDRYSRLLNASKTEGAVSAGDITAVKNTFQADSAFWQAAKLMAQSYREQQDYLNIRAPFDGIITARNVNAGDFVNQNQSRTMLTLERPDKLRLRVHVPEAYVQTTPESEGLSFTTDGLSNRAFEAVLARKSGSINPQTRTETWEYEFDNTDGILKPGMYATAKLKLNRKEESFVVPTAAVATTLEKKFVIRVRDGFTEWVDVRTGISKGGKTEIFGPVNAGDILLSRASDELKQGQPVEYAVGGD</sequence>
<dbReference type="InterPro" id="IPR058637">
    <property type="entry name" value="YknX-like_C"/>
</dbReference>
<protein>
    <submittedName>
        <fullName evidence="6">Efflux RND transporter periplasmic adaptor subunit</fullName>
    </submittedName>
</protein>
<evidence type="ECO:0000313" key="6">
    <source>
        <dbReference type="EMBL" id="MFC4870880.1"/>
    </source>
</evidence>
<name>A0ABV9SWU6_9BACT</name>
<feature type="domain" description="CzcB-like barrel-sandwich hybrid" evidence="4">
    <location>
        <begin position="59"/>
        <end position="194"/>
    </location>
</feature>
<feature type="coiled-coil region" evidence="2">
    <location>
        <begin position="98"/>
        <end position="125"/>
    </location>
</feature>
<dbReference type="RefSeq" id="WP_377061834.1">
    <property type="nucleotide sequence ID" value="NZ_JBHSJJ010000002.1"/>
</dbReference>
<dbReference type="Gene3D" id="2.40.30.170">
    <property type="match status" value="1"/>
</dbReference>
<keyword evidence="7" id="KW-1185">Reference proteome</keyword>
<dbReference type="EMBL" id="JBHSJJ010000002">
    <property type="protein sequence ID" value="MFC4870880.1"/>
    <property type="molecule type" value="Genomic_DNA"/>
</dbReference>
<dbReference type="InterPro" id="IPR058647">
    <property type="entry name" value="BSH_CzcB-like"/>
</dbReference>
<dbReference type="PANTHER" id="PTHR30469:SF37">
    <property type="entry name" value="RAGD PROTEIN"/>
    <property type="match status" value="1"/>
</dbReference>
<evidence type="ECO:0000259" key="5">
    <source>
        <dbReference type="Pfam" id="PF25989"/>
    </source>
</evidence>
<evidence type="ECO:0000256" key="1">
    <source>
        <dbReference type="ARBA" id="ARBA00009477"/>
    </source>
</evidence>
<evidence type="ECO:0000313" key="7">
    <source>
        <dbReference type="Proteomes" id="UP001595818"/>
    </source>
</evidence>
<gene>
    <name evidence="6" type="ORF">ACFPFU_04220</name>
</gene>
<dbReference type="SUPFAM" id="SSF111369">
    <property type="entry name" value="HlyD-like secretion proteins"/>
    <property type="match status" value="1"/>
</dbReference>
<dbReference type="Gene3D" id="2.40.420.20">
    <property type="match status" value="1"/>
</dbReference>
<proteinExistence type="inferred from homology"/>
<accession>A0ABV9SWU6</accession>
<dbReference type="Pfam" id="PF25989">
    <property type="entry name" value="YknX_C"/>
    <property type="match status" value="1"/>
</dbReference>
<dbReference type="NCBIfam" id="TIGR01730">
    <property type="entry name" value="RND_mfp"/>
    <property type="match status" value="1"/>
</dbReference>
<feature type="domain" description="CusB-like beta-barrel" evidence="3">
    <location>
        <begin position="208"/>
        <end position="280"/>
    </location>
</feature>
<reference evidence="7" key="1">
    <citation type="journal article" date="2019" name="Int. J. Syst. Evol. Microbiol.">
        <title>The Global Catalogue of Microorganisms (GCM) 10K type strain sequencing project: providing services to taxonomists for standard genome sequencing and annotation.</title>
        <authorList>
            <consortium name="The Broad Institute Genomics Platform"/>
            <consortium name="The Broad Institute Genome Sequencing Center for Infectious Disease"/>
            <person name="Wu L."/>
            <person name="Ma J."/>
        </authorList>
    </citation>
    <scope>NUCLEOTIDE SEQUENCE [LARGE SCALE GENOMIC DNA]</scope>
    <source>
        <strain evidence="7">CGMCC 4.7466</strain>
    </source>
</reference>
<dbReference type="InterPro" id="IPR058792">
    <property type="entry name" value="Beta-barrel_RND_2"/>
</dbReference>
<comment type="similarity">
    <text evidence="1">Belongs to the membrane fusion protein (MFP) (TC 8.A.1) family.</text>
</comment>
<dbReference type="Pfam" id="PF25954">
    <property type="entry name" value="Beta-barrel_RND_2"/>
    <property type="match status" value="1"/>
</dbReference>
<dbReference type="Gene3D" id="1.10.287.470">
    <property type="entry name" value="Helix hairpin bin"/>
    <property type="match status" value="1"/>
</dbReference>
<dbReference type="PANTHER" id="PTHR30469">
    <property type="entry name" value="MULTIDRUG RESISTANCE PROTEIN MDTA"/>
    <property type="match status" value="1"/>
</dbReference>
<dbReference type="InterPro" id="IPR006143">
    <property type="entry name" value="RND_pump_MFP"/>
</dbReference>
<dbReference type="Proteomes" id="UP001595818">
    <property type="component" value="Unassembled WGS sequence"/>
</dbReference>
<comment type="caution">
    <text evidence="6">The sequence shown here is derived from an EMBL/GenBank/DDBJ whole genome shotgun (WGS) entry which is preliminary data.</text>
</comment>